<sequence length="450" mass="49791">MRNNVKKSLTELDQRHFIHPTSSIKQQQEHGPAFIFTEGDGIYLKDNNGRELIDAMSSLWNVNIGYGRKELGKAAQQQMDTLAFSSAFSTFSHEPAIRLSEKLAELAPDGLNAVFLTSGGSESNDSAFKLARHYWKLRDQPERKKIISRQRAYHGVSSGSTSATGIPQFWEMAGLLSTDFIHADTPYELGTAQAIASIRNLIENEGPETIAAFVAEPVQGAGGIIIPPDDYFQEIRKLCDEYGILFIADEVITGFGRTGTMFGLEHWGVVPDMMTLAKGITSGYIPQGGVMVSDEIHETLKEKSEGTLFHGFTYSGHPTACAVALKNIEIIENENLVENSKEMGDEMLNGFRSIKDKIDIIGNVRSLGLLGAVELVEDPSTNKRFSPSLKVAPRVVEILAERGMICRSVTYDSTDIITFAPPLIINKEQIDNMIEILYDSILEVRREKNI</sequence>
<dbReference type="PIRSF" id="PIRSF000521">
    <property type="entry name" value="Transaminase_4ab_Lys_Orn"/>
    <property type="match status" value="1"/>
</dbReference>
<comment type="similarity">
    <text evidence="1 3">Belongs to the class-III pyridoxal-phosphate-dependent aminotransferase family.</text>
</comment>
<dbReference type="RefSeq" id="WP_343751323.1">
    <property type="nucleotide sequence ID" value="NZ_BAAADM010000020.1"/>
</dbReference>
<keyword evidence="5" id="KW-1185">Reference proteome</keyword>
<comment type="caution">
    <text evidence="4">The sequence shown here is derived from an EMBL/GenBank/DDBJ whole genome shotgun (WGS) entry which is preliminary data.</text>
</comment>
<dbReference type="InterPro" id="IPR049704">
    <property type="entry name" value="Aminotrans_3_PPA_site"/>
</dbReference>
<evidence type="ECO:0000313" key="4">
    <source>
        <dbReference type="EMBL" id="GAA0433726.1"/>
    </source>
</evidence>
<dbReference type="EMBL" id="BAAADM010000020">
    <property type="protein sequence ID" value="GAA0433726.1"/>
    <property type="molecule type" value="Genomic_DNA"/>
</dbReference>
<proteinExistence type="inferred from homology"/>
<accession>A0ABP3IYV4</accession>
<dbReference type="SUPFAM" id="SSF53383">
    <property type="entry name" value="PLP-dependent transferases"/>
    <property type="match status" value="1"/>
</dbReference>
<dbReference type="CDD" id="cd00610">
    <property type="entry name" value="OAT_like"/>
    <property type="match status" value="1"/>
</dbReference>
<name>A0ABP3IYV4_9BACI</name>
<dbReference type="PANTHER" id="PTHR43094">
    <property type="entry name" value="AMINOTRANSFERASE"/>
    <property type="match status" value="1"/>
</dbReference>
<gene>
    <name evidence="4" type="ORF">GCM10008983_07880</name>
</gene>
<dbReference type="InterPro" id="IPR015421">
    <property type="entry name" value="PyrdxlP-dep_Trfase_major"/>
</dbReference>
<evidence type="ECO:0000256" key="3">
    <source>
        <dbReference type="RuleBase" id="RU003560"/>
    </source>
</evidence>
<evidence type="ECO:0000256" key="1">
    <source>
        <dbReference type="ARBA" id="ARBA00008954"/>
    </source>
</evidence>
<dbReference type="Gene3D" id="3.40.640.10">
    <property type="entry name" value="Type I PLP-dependent aspartate aminotransferase-like (Major domain)"/>
    <property type="match status" value="1"/>
</dbReference>
<dbReference type="InterPro" id="IPR005814">
    <property type="entry name" value="Aminotrans_3"/>
</dbReference>
<evidence type="ECO:0000313" key="5">
    <source>
        <dbReference type="Proteomes" id="UP001501459"/>
    </source>
</evidence>
<dbReference type="InterPro" id="IPR015422">
    <property type="entry name" value="PyrdxlP-dep_Trfase_small"/>
</dbReference>
<evidence type="ECO:0000256" key="2">
    <source>
        <dbReference type="ARBA" id="ARBA00022898"/>
    </source>
</evidence>
<dbReference type="InterPro" id="IPR015424">
    <property type="entry name" value="PyrdxlP-dep_Trfase"/>
</dbReference>
<organism evidence="4 5">
    <name type="scientific">Lentibacillus halophilus</name>
    <dbReference type="NCBI Taxonomy" id="295065"/>
    <lineage>
        <taxon>Bacteria</taxon>
        <taxon>Bacillati</taxon>
        <taxon>Bacillota</taxon>
        <taxon>Bacilli</taxon>
        <taxon>Bacillales</taxon>
        <taxon>Bacillaceae</taxon>
        <taxon>Lentibacillus</taxon>
    </lineage>
</organism>
<dbReference type="PROSITE" id="PS00600">
    <property type="entry name" value="AA_TRANSFER_CLASS_3"/>
    <property type="match status" value="1"/>
</dbReference>
<protein>
    <submittedName>
        <fullName evidence="4">Aspartate aminotransferase family protein</fullName>
    </submittedName>
</protein>
<dbReference type="Gene3D" id="3.90.1150.10">
    <property type="entry name" value="Aspartate Aminotransferase, domain 1"/>
    <property type="match status" value="1"/>
</dbReference>
<dbReference type="Pfam" id="PF00202">
    <property type="entry name" value="Aminotran_3"/>
    <property type="match status" value="1"/>
</dbReference>
<keyword evidence="2 3" id="KW-0663">Pyridoxal phosphate</keyword>
<keyword evidence="4" id="KW-0032">Aminotransferase</keyword>
<keyword evidence="4" id="KW-0808">Transferase</keyword>
<dbReference type="GO" id="GO:0008483">
    <property type="term" value="F:transaminase activity"/>
    <property type="evidence" value="ECO:0007669"/>
    <property type="project" value="UniProtKB-KW"/>
</dbReference>
<dbReference type="Proteomes" id="UP001501459">
    <property type="component" value="Unassembled WGS sequence"/>
</dbReference>
<dbReference type="PANTHER" id="PTHR43094:SF1">
    <property type="entry name" value="AMINOTRANSFERASE CLASS-III"/>
    <property type="match status" value="1"/>
</dbReference>
<reference evidence="5" key="1">
    <citation type="journal article" date="2019" name="Int. J. Syst. Evol. Microbiol.">
        <title>The Global Catalogue of Microorganisms (GCM) 10K type strain sequencing project: providing services to taxonomists for standard genome sequencing and annotation.</title>
        <authorList>
            <consortium name="The Broad Institute Genomics Platform"/>
            <consortium name="The Broad Institute Genome Sequencing Center for Infectious Disease"/>
            <person name="Wu L."/>
            <person name="Ma J."/>
        </authorList>
    </citation>
    <scope>NUCLEOTIDE SEQUENCE [LARGE SCALE GENOMIC DNA]</scope>
    <source>
        <strain evidence="5">JCM 12149</strain>
    </source>
</reference>